<protein>
    <submittedName>
        <fullName evidence="7">2-dehydro-3-deoxygluconokinase</fullName>
        <ecNumber evidence="7">2.7.1.45</ecNumber>
    </submittedName>
</protein>
<evidence type="ECO:0000259" key="6">
    <source>
        <dbReference type="Pfam" id="PF00294"/>
    </source>
</evidence>
<dbReference type="AlphaFoldDB" id="A0A7Z0GJV9"/>
<dbReference type="SUPFAM" id="SSF53613">
    <property type="entry name" value="Ribokinase-like"/>
    <property type="match status" value="1"/>
</dbReference>
<evidence type="ECO:0000256" key="5">
    <source>
        <dbReference type="ARBA" id="ARBA00022840"/>
    </source>
</evidence>
<reference evidence="7 8" key="1">
    <citation type="submission" date="2020-07" db="EMBL/GenBank/DDBJ databases">
        <title>Sequencing the genomes of 1000 actinobacteria strains.</title>
        <authorList>
            <person name="Klenk H.-P."/>
        </authorList>
    </citation>
    <scope>NUCLEOTIDE SEQUENCE [LARGE SCALE GENOMIC DNA]</scope>
    <source>
        <strain evidence="7 8">DSM 15475</strain>
    </source>
</reference>
<dbReference type="GO" id="GO:0005524">
    <property type="term" value="F:ATP binding"/>
    <property type="evidence" value="ECO:0007669"/>
    <property type="project" value="UniProtKB-KW"/>
</dbReference>
<sequence>MTAAAPSGRRHYDVVVLGEVLVEVATEAAFDDGVEARLGVSGDALNVAAAAAAAGAEVGLISVLGEDELGQAVRRRIEELGVSTDLLRQRPGQQGAYFVHSDPEGNREFSYARSHSVGSTLSPEDLDLEVLRNAGAVIASGIIAAISDTAAQAVDVAAAAARRFVYDPNHRPRLSSLEDARRRLRELAPLSWLVTPSSPGETSDLLDAESPDAAAQALTSMGASNVAVTCGADGIYLLHDGETRWISSVPAPHVIDQTGAGDAFLGSTTARAVLGDTLPDAVRWGAAVASLVVGGRGGTGFVPTAAQTREHLRTASITEEGAP</sequence>
<keyword evidence="5" id="KW-0067">ATP-binding</keyword>
<dbReference type="PANTHER" id="PTHR43085">
    <property type="entry name" value="HEXOKINASE FAMILY MEMBER"/>
    <property type="match status" value="1"/>
</dbReference>
<proteinExistence type="inferred from homology"/>
<gene>
    <name evidence="7" type="ORF">HNR09_000731</name>
</gene>
<dbReference type="Gene3D" id="3.40.1190.20">
    <property type="match status" value="1"/>
</dbReference>
<accession>A0A7Z0GJV9</accession>
<dbReference type="CDD" id="cd01166">
    <property type="entry name" value="KdgK"/>
    <property type="match status" value="1"/>
</dbReference>
<dbReference type="Pfam" id="PF00294">
    <property type="entry name" value="PfkB"/>
    <property type="match status" value="1"/>
</dbReference>
<keyword evidence="4 7" id="KW-0418">Kinase</keyword>
<evidence type="ECO:0000313" key="8">
    <source>
        <dbReference type="Proteomes" id="UP000535437"/>
    </source>
</evidence>
<evidence type="ECO:0000256" key="4">
    <source>
        <dbReference type="ARBA" id="ARBA00022777"/>
    </source>
</evidence>
<evidence type="ECO:0000256" key="1">
    <source>
        <dbReference type="ARBA" id="ARBA00010688"/>
    </source>
</evidence>
<dbReference type="InterPro" id="IPR029056">
    <property type="entry name" value="Ribokinase-like"/>
</dbReference>
<keyword evidence="3" id="KW-0547">Nucleotide-binding</keyword>
<feature type="domain" description="Carbohydrate kinase PfkB" evidence="6">
    <location>
        <begin position="14"/>
        <end position="304"/>
    </location>
</feature>
<dbReference type="RefSeq" id="WP_179540820.1">
    <property type="nucleotide sequence ID" value="NZ_BAAALL010000004.1"/>
</dbReference>
<dbReference type="GO" id="GO:0008673">
    <property type="term" value="F:2-dehydro-3-deoxygluconokinase activity"/>
    <property type="evidence" value="ECO:0007669"/>
    <property type="project" value="UniProtKB-EC"/>
</dbReference>
<evidence type="ECO:0000256" key="3">
    <source>
        <dbReference type="ARBA" id="ARBA00022741"/>
    </source>
</evidence>
<name>A0A7Z0GJV9_9MICC</name>
<evidence type="ECO:0000256" key="2">
    <source>
        <dbReference type="ARBA" id="ARBA00022679"/>
    </source>
</evidence>
<dbReference type="PANTHER" id="PTHR43085:SF1">
    <property type="entry name" value="PSEUDOURIDINE KINASE-RELATED"/>
    <property type="match status" value="1"/>
</dbReference>
<evidence type="ECO:0000313" key="7">
    <source>
        <dbReference type="EMBL" id="NYJ77320.1"/>
    </source>
</evidence>
<organism evidence="7 8">
    <name type="scientific">Nesterenkonia xinjiangensis</name>
    <dbReference type="NCBI Taxonomy" id="225327"/>
    <lineage>
        <taxon>Bacteria</taxon>
        <taxon>Bacillati</taxon>
        <taxon>Actinomycetota</taxon>
        <taxon>Actinomycetes</taxon>
        <taxon>Micrococcales</taxon>
        <taxon>Micrococcaceae</taxon>
        <taxon>Nesterenkonia</taxon>
    </lineage>
</organism>
<keyword evidence="8" id="KW-1185">Reference proteome</keyword>
<comment type="caution">
    <text evidence="7">The sequence shown here is derived from an EMBL/GenBank/DDBJ whole genome shotgun (WGS) entry which is preliminary data.</text>
</comment>
<dbReference type="InterPro" id="IPR050306">
    <property type="entry name" value="PfkB_Carbo_kinase"/>
</dbReference>
<dbReference type="EC" id="2.7.1.45" evidence="7"/>
<keyword evidence="2 7" id="KW-0808">Transferase</keyword>
<dbReference type="InterPro" id="IPR011611">
    <property type="entry name" value="PfkB_dom"/>
</dbReference>
<comment type="similarity">
    <text evidence="1">Belongs to the carbohydrate kinase PfkB family.</text>
</comment>
<dbReference type="Proteomes" id="UP000535437">
    <property type="component" value="Unassembled WGS sequence"/>
</dbReference>
<dbReference type="EMBL" id="JACCFY010000001">
    <property type="protein sequence ID" value="NYJ77320.1"/>
    <property type="molecule type" value="Genomic_DNA"/>
</dbReference>